<keyword evidence="2" id="KW-1185">Reference proteome</keyword>
<evidence type="ECO:0000313" key="1">
    <source>
        <dbReference type="EMBL" id="GIJ10958.1"/>
    </source>
</evidence>
<dbReference type="Proteomes" id="UP000647017">
    <property type="component" value="Unassembled WGS sequence"/>
</dbReference>
<name>A0ABQ4HZ71_9ACTN</name>
<protein>
    <submittedName>
        <fullName evidence="1">Uncharacterized protein</fullName>
    </submittedName>
</protein>
<accession>A0ABQ4HZ71</accession>
<reference evidence="1 2" key="1">
    <citation type="submission" date="2021-01" db="EMBL/GenBank/DDBJ databases">
        <title>Whole genome shotgun sequence of Verrucosispora andamanensis NBRC 109075.</title>
        <authorList>
            <person name="Komaki H."/>
            <person name="Tamura T."/>
        </authorList>
    </citation>
    <scope>NUCLEOTIDE SEQUENCE [LARGE SCALE GENOMIC DNA]</scope>
    <source>
        <strain evidence="1 2">NBRC 109075</strain>
    </source>
</reference>
<evidence type="ECO:0000313" key="2">
    <source>
        <dbReference type="Proteomes" id="UP000647017"/>
    </source>
</evidence>
<organism evidence="1 2">
    <name type="scientific">Micromonospora andamanensis</name>
    <dbReference type="NCBI Taxonomy" id="1287068"/>
    <lineage>
        <taxon>Bacteria</taxon>
        <taxon>Bacillati</taxon>
        <taxon>Actinomycetota</taxon>
        <taxon>Actinomycetes</taxon>
        <taxon>Micromonosporales</taxon>
        <taxon>Micromonosporaceae</taxon>
        <taxon>Micromonospora</taxon>
    </lineage>
</organism>
<proteinExistence type="predicted"/>
<gene>
    <name evidence="1" type="ORF">Van01_41720</name>
</gene>
<sequence>MLNLARFCHPVRVKPNLERIPGEQDRLAEAILARAPRRIEPSFVRSLDPASALALGRYGARLATLALRQNSVDLLRRAVLATSLARCLASDDDRDFMVALAVPWIVAQQLGEAPAEVFATVGDSLLDGSVARLVQTFGARTDITLEAFGWELVRTAEGPDFRPTY</sequence>
<dbReference type="EMBL" id="BOOZ01000025">
    <property type="protein sequence ID" value="GIJ10958.1"/>
    <property type="molecule type" value="Genomic_DNA"/>
</dbReference>
<comment type="caution">
    <text evidence="1">The sequence shown here is derived from an EMBL/GenBank/DDBJ whole genome shotgun (WGS) entry which is preliminary data.</text>
</comment>